<dbReference type="InterPro" id="IPR017137">
    <property type="entry name" value="Arg-tRNA-P_Trfase_1_euk"/>
</dbReference>
<evidence type="ECO:0000259" key="7">
    <source>
        <dbReference type="Pfam" id="PF04377"/>
    </source>
</evidence>
<comment type="similarity">
    <text evidence="1">Belongs to the R-transferase family.</text>
</comment>
<protein>
    <recommendedName>
        <fullName evidence="2">arginyltransferase</fullName>
        <ecNumber evidence="2">2.3.2.8</ecNumber>
    </recommendedName>
</protein>
<organism evidence="8 9">
    <name type="scientific">Linderina pennispora</name>
    <dbReference type="NCBI Taxonomy" id="61395"/>
    <lineage>
        <taxon>Eukaryota</taxon>
        <taxon>Fungi</taxon>
        <taxon>Fungi incertae sedis</taxon>
        <taxon>Zoopagomycota</taxon>
        <taxon>Kickxellomycotina</taxon>
        <taxon>Kickxellomycetes</taxon>
        <taxon>Kickxellales</taxon>
        <taxon>Kickxellaceae</taxon>
        <taxon>Linderina</taxon>
    </lineage>
</organism>
<feature type="domain" description="N-end rule aminoacyl transferase C-terminal" evidence="7">
    <location>
        <begin position="112"/>
        <end position="242"/>
    </location>
</feature>
<reference evidence="8 9" key="1">
    <citation type="submission" date="2016-07" db="EMBL/GenBank/DDBJ databases">
        <title>Pervasive Adenine N6-methylation of Active Genes in Fungi.</title>
        <authorList>
            <consortium name="DOE Joint Genome Institute"/>
            <person name="Mondo S.J."/>
            <person name="Dannebaum R.O."/>
            <person name="Kuo R.C."/>
            <person name="Labutti K."/>
            <person name="Haridas S."/>
            <person name="Kuo A."/>
            <person name="Salamov A."/>
            <person name="Ahrendt S.R."/>
            <person name="Lipzen A."/>
            <person name="Sullivan W."/>
            <person name="Andreopoulos W.B."/>
            <person name="Clum A."/>
            <person name="Lindquist E."/>
            <person name="Daum C."/>
            <person name="Ramamoorthy G.K."/>
            <person name="Gryganskyi A."/>
            <person name="Culley D."/>
            <person name="Magnuson J.K."/>
            <person name="James T.Y."/>
            <person name="O'Malley M.A."/>
            <person name="Stajich J.E."/>
            <person name="Spatafora J.W."/>
            <person name="Visel A."/>
            <person name="Grigoriev I.V."/>
        </authorList>
    </citation>
    <scope>NUCLEOTIDE SEQUENCE [LARGE SCALE GENOMIC DNA]</scope>
    <source>
        <strain evidence="8 9">ATCC 12442</strain>
    </source>
</reference>
<keyword evidence="5" id="KW-0012">Acyltransferase</keyword>
<evidence type="ECO:0000256" key="1">
    <source>
        <dbReference type="ARBA" id="ARBA00009991"/>
    </source>
</evidence>
<accession>A0A1Y1W8U5</accession>
<dbReference type="Proteomes" id="UP000193922">
    <property type="component" value="Unassembled WGS sequence"/>
</dbReference>
<evidence type="ECO:0000256" key="2">
    <source>
        <dbReference type="ARBA" id="ARBA00012025"/>
    </source>
</evidence>
<dbReference type="PANTHER" id="PTHR21367">
    <property type="entry name" value="ARGININE-TRNA-PROTEIN TRANSFERASE 1"/>
    <property type="match status" value="1"/>
</dbReference>
<dbReference type="EMBL" id="MCFD01000006">
    <property type="protein sequence ID" value="ORX69933.1"/>
    <property type="molecule type" value="Genomic_DNA"/>
</dbReference>
<dbReference type="InterPro" id="IPR007471">
    <property type="entry name" value="N-end_Aminoacyl_Trfase_N"/>
</dbReference>
<dbReference type="GeneID" id="63800934"/>
<keyword evidence="3" id="KW-0808">Transferase</keyword>
<dbReference type="Pfam" id="PF04377">
    <property type="entry name" value="ATE_C"/>
    <property type="match status" value="1"/>
</dbReference>
<evidence type="ECO:0000259" key="6">
    <source>
        <dbReference type="Pfam" id="PF04376"/>
    </source>
</evidence>
<evidence type="ECO:0000313" key="8">
    <source>
        <dbReference type="EMBL" id="ORX69933.1"/>
    </source>
</evidence>
<dbReference type="InterPro" id="IPR016181">
    <property type="entry name" value="Acyl_CoA_acyltransferase"/>
</dbReference>
<evidence type="ECO:0000313" key="9">
    <source>
        <dbReference type="Proteomes" id="UP000193922"/>
    </source>
</evidence>
<feature type="non-terminal residue" evidence="8">
    <location>
        <position position="261"/>
    </location>
</feature>
<dbReference type="EC" id="2.3.2.8" evidence="2"/>
<dbReference type="OrthoDB" id="74183at2759"/>
<evidence type="ECO:0000256" key="3">
    <source>
        <dbReference type="ARBA" id="ARBA00022679"/>
    </source>
</evidence>
<name>A0A1Y1W8U5_9FUNG</name>
<feature type="non-terminal residue" evidence="8">
    <location>
        <position position="1"/>
    </location>
</feature>
<dbReference type="SUPFAM" id="SSF55729">
    <property type="entry name" value="Acyl-CoA N-acyltransferases (Nat)"/>
    <property type="match status" value="1"/>
</dbReference>
<dbReference type="PIRSF" id="PIRSF037207">
    <property type="entry name" value="ATE1_euk"/>
    <property type="match status" value="1"/>
</dbReference>
<comment type="caution">
    <text evidence="8">The sequence shown here is derived from an EMBL/GenBank/DDBJ whole genome shotgun (WGS) entry which is preliminary data.</text>
</comment>
<evidence type="ECO:0000256" key="4">
    <source>
        <dbReference type="ARBA" id="ARBA00022786"/>
    </source>
</evidence>
<sequence length="261" mass="30676">CGYCRTDSGSRFFALRARTLSCSDYQLLVDRGWRRSGSLLYLTDMSDSCCPYYTIRTRALEFQPSSSDRKLARRWRNYLGVPVADNPDRMMFRGGQLHSLDVRLGPAEFSEEKYCVFEKYQTQVHHETDTTRAGFRRFLCNSPLENKERMGSFHQCYYIDGRLMGVGVLDVLPKCISSVYFFYDPAFAHLSPGTYSAMRELMLAKQMHMHMPTLQYYYMGYFIPSCPKMAYKKHWRPAELLDVTTFKWFPMEDCLRRIAQH</sequence>
<dbReference type="STRING" id="61395.A0A1Y1W8U5"/>
<dbReference type="GO" id="GO:0004057">
    <property type="term" value="F:arginyl-tRNA--protein transferase activity"/>
    <property type="evidence" value="ECO:0007669"/>
    <property type="project" value="UniProtKB-EC"/>
</dbReference>
<dbReference type="InterPro" id="IPR030700">
    <property type="entry name" value="N-end_Aminoacyl_Trfase"/>
</dbReference>
<dbReference type="PANTHER" id="PTHR21367:SF1">
    <property type="entry name" value="ARGINYL-TRNA--PROTEIN TRANSFERASE 1"/>
    <property type="match status" value="1"/>
</dbReference>
<keyword evidence="9" id="KW-1185">Reference proteome</keyword>
<dbReference type="RefSeq" id="XP_040743571.1">
    <property type="nucleotide sequence ID" value="XM_040884286.1"/>
</dbReference>
<proteinExistence type="inferred from homology"/>
<dbReference type="GO" id="GO:0005737">
    <property type="term" value="C:cytoplasm"/>
    <property type="evidence" value="ECO:0007669"/>
    <property type="project" value="TreeGrafter"/>
</dbReference>
<gene>
    <name evidence="8" type="ORF">DL89DRAFT_215484</name>
</gene>
<evidence type="ECO:0000256" key="5">
    <source>
        <dbReference type="ARBA" id="ARBA00023315"/>
    </source>
</evidence>
<keyword evidence="4" id="KW-0833">Ubl conjugation pathway</keyword>
<dbReference type="AlphaFoldDB" id="A0A1Y1W8U5"/>
<feature type="domain" description="N-end aminoacyl transferase N-terminal" evidence="6">
    <location>
        <begin position="1"/>
        <end position="70"/>
    </location>
</feature>
<dbReference type="Pfam" id="PF04376">
    <property type="entry name" value="ATE_N"/>
    <property type="match status" value="1"/>
</dbReference>
<dbReference type="InterPro" id="IPR007472">
    <property type="entry name" value="N-end_Aminoacyl_Trfase_C"/>
</dbReference>